<protein>
    <submittedName>
        <fullName evidence="1">Uncharacterized protein</fullName>
    </submittedName>
</protein>
<name>A0A0G0WN26_9BACT</name>
<dbReference type="Proteomes" id="UP000034753">
    <property type="component" value="Unassembled WGS sequence"/>
</dbReference>
<evidence type="ECO:0000313" key="2">
    <source>
        <dbReference type="Proteomes" id="UP000034753"/>
    </source>
</evidence>
<evidence type="ECO:0000313" key="1">
    <source>
        <dbReference type="EMBL" id="KKS14169.1"/>
    </source>
</evidence>
<sequence>MSADQEQSIKVIKDMADFALCDLEQPIRLPNHEGIGVFVGRPWVASCSCACGGTLTQRPVVLCFRKGEDGDQEVCLETFYNLPKPESLEVEPLRGRKRLGLTVIATIETIKKDDKRYTSAKELLEEAQTKNPS</sequence>
<accession>A0A0G0WN26</accession>
<dbReference type="EMBL" id="LCBN01000006">
    <property type="protein sequence ID" value="KKS14169.1"/>
    <property type="molecule type" value="Genomic_DNA"/>
</dbReference>
<dbReference type="AlphaFoldDB" id="A0A0G0WN26"/>
<reference evidence="1 2" key="1">
    <citation type="journal article" date="2015" name="Nature">
        <title>rRNA introns, odd ribosomes, and small enigmatic genomes across a large radiation of phyla.</title>
        <authorList>
            <person name="Brown C.T."/>
            <person name="Hug L.A."/>
            <person name="Thomas B.C."/>
            <person name="Sharon I."/>
            <person name="Castelle C.J."/>
            <person name="Singh A."/>
            <person name="Wilkins M.J."/>
            <person name="Williams K.H."/>
            <person name="Banfield J.F."/>
        </authorList>
    </citation>
    <scope>NUCLEOTIDE SEQUENCE [LARGE SCALE GENOMIC DNA]</scope>
</reference>
<organism evidence="1 2">
    <name type="scientific">Candidatus Daviesbacteria bacterium GW2011_GWB1_41_5</name>
    <dbReference type="NCBI Taxonomy" id="1618429"/>
    <lineage>
        <taxon>Bacteria</taxon>
        <taxon>Candidatus Daviesiibacteriota</taxon>
    </lineage>
</organism>
<proteinExistence type="predicted"/>
<gene>
    <name evidence="1" type="ORF">UU67_C0006G0009</name>
</gene>
<comment type="caution">
    <text evidence="1">The sequence shown here is derived from an EMBL/GenBank/DDBJ whole genome shotgun (WGS) entry which is preliminary data.</text>
</comment>